<dbReference type="RefSeq" id="WP_377468033.1">
    <property type="nucleotide sequence ID" value="NZ_JBHUOP010000008.1"/>
</dbReference>
<dbReference type="Pfam" id="PF03990">
    <property type="entry name" value="DUF348"/>
    <property type="match status" value="3"/>
</dbReference>
<dbReference type="PROSITE" id="PS51109">
    <property type="entry name" value="G5"/>
    <property type="match status" value="1"/>
</dbReference>
<evidence type="ECO:0000259" key="3">
    <source>
        <dbReference type="PROSITE" id="PS51109"/>
    </source>
</evidence>
<dbReference type="SUPFAM" id="SSF53955">
    <property type="entry name" value="Lysozyme-like"/>
    <property type="match status" value="1"/>
</dbReference>
<accession>A0ABW5XL06</accession>
<sequence length="389" mass="41976">MFAHAWSTPTQWVARVAVLVVLVTGPLGYVSLNKTLNVDVDGRVSEVNFMGRTVADALAAADVLVTDGDIVYPTLESKLDNGDSITVRTAKDIEVEIDGRREILTTNAATVGDVLDEMGTRAFGAEVSASRGTQIGRDLLTIQTMKEITVSIDDNTMVTTTLQSTVRDLLLELDVVLEEGDAVSADLDALLEDGQEITVSRAGSSADTITETLAFETIEREDPGLVKGEKVVLQKGRVGKAVTTYDISTLGGEEADRVVQARSVLVEPQDEIIGIGTLDVGDPSAKVLTPKEARALGKTMVAERGWDESQFACLDKLWTKESNWRVQAANSSSGAYGIPQAYPGTKMASVAADWRTNAKTQITWGLQYISGRYGTPCGAWDHSQRKNWY</sequence>
<dbReference type="Proteomes" id="UP001597391">
    <property type="component" value="Unassembled WGS sequence"/>
</dbReference>
<dbReference type="InterPro" id="IPR023346">
    <property type="entry name" value="Lysozyme-like_dom_sf"/>
</dbReference>
<evidence type="ECO:0000256" key="2">
    <source>
        <dbReference type="SAM" id="Phobius"/>
    </source>
</evidence>
<dbReference type="Gene3D" id="2.20.230.10">
    <property type="entry name" value="Resuscitation-promoting factor rpfb"/>
    <property type="match status" value="1"/>
</dbReference>
<dbReference type="SMART" id="SM01208">
    <property type="entry name" value="G5"/>
    <property type="match status" value="1"/>
</dbReference>
<feature type="transmembrane region" description="Helical" evidence="2">
    <location>
        <begin position="12"/>
        <end position="32"/>
    </location>
</feature>
<keyword evidence="5" id="KW-1185">Reference proteome</keyword>
<feature type="domain" description="G5" evidence="3">
    <location>
        <begin position="199"/>
        <end position="279"/>
    </location>
</feature>
<keyword evidence="1" id="KW-0732">Signal</keyword>
<name>A0ABW5XL06_9MICO</name>
<protein>
    <submittedName>
        <fullName evidence="4">Ubiquitin-like domain-containing protein</fullName>
    </submittedName>
</protein>
<evidence type="ECO:0000256" key="1">
    <source>
        <dbReference type="ARBA" id="ARBA00022729"/>
    </source>
</evidence>
<keyword evidence="2" id="KW-0812">Transmembrane</keyword>
<evidence type="ECO:0000313" key="5">
    <source>
        <dbReference type="Proteomes" id="UP001597391"/>
    </source>
</evidence>
<dbReference type="EMBL" id="JBHUOP010000008">
    <property type="protein sequence ID" value="MFD2841721.1"/>
    <property type="molecule type" value="Genomic_DNA"/>
</dbReference>
<dbReference type="Pfam" id="PF07501">
    <property type="entry name" value="G5"/>
    <property type="match status" value="1"/>
</dbReference>
<evidence type="ECO:0000313" key="4">
    <source>
        <dbReference type="EMBL" id="MFD2841721.1"/>
    </source>
</evidence>
<dbReference type="InterPro" id="IPR007137">
    <property type="entry name" value="DUF348"/>
</dbReference>
<comment type="caution">
    <text evidence="4">The sequence shown here is derived from an EMBL/GenBank/DDBJ whole genome shotgun (WGS) entry which is preliminary data.</text>
</comment>
<dbReference type="InterPro" id="IPR011098">
    <property type="entry name" value="G5_dom"/>
</dbReference>
<keyword evidence="2" id="KW-1133">Transmembrane helix</keyword>
<proteinExistence type="predicted"/>
<gene>
    <name evidence="4" type="ORF">ACFSYH_14235</name>
</gene>
<keyword evidence="2" id="KW-0472">Membrane</keyword>
<organism evidence="4 5">
    <name type="scientific">Populibacterium corticicola</name>
    <dbReference type="NCBI Taxonomy" id="1812826"/>
    <lineage>
        <taxon>Bacteria</taxon>
        <taxon>Bacillati</taxon>
        <taxon>Actinomycetota</taxon>
        <taxon>Actinomycetes</taxon>
        <taxon>Micrococcales</taxon>
        <taxon>Jonesiaceae</taxon>
        <taxon>Populibacterium</taxon>
    </lineage>
</organism>
<reference evidence="5" key="1">
    <citation type="journal article" date="2019" name="Int. J. Syst. Evol. Microbiol.">
        <title>The Global Catalogue of Microorganisms (GCM) 10K type strain sequencing project: providing services to taxonomists for standard genome sequencing and annotation.</title>
        <authorList>
            <consortium name="The Broad Institute Genomics Platform"/>
            <consortium name="The Broad Institute Genome Sequencing Center for Infectious Disease"/>
            <person name="Wu L."/>
            <person name="Ma J."/>
        </authorList>
    </citation>
    <scope>NUCLEOTIDE SEQUENCE [LARGE SCALE GENOMIC DNA]</scope>
    <source>
        <strain evidence="5">KCTC 33576</strain>
    </source>
</reference>